<evidence type="ECO:0000256" key="1">
    <source>
        <dbReference type="ARBA" id="ARBA00001478"/>
    </source>
</evidence>
<evidence type="ECO:0000313" key="3">
    <source>
        <dbReference type="EMBL" id="GFH30614.1"/>
    </source>
</evidence>
<evidence type="ECO:0000256" key="2">
    <source>
        <dbReference type="ARBA" id="ARBA00012588"/>
    </source>
</evidence>
<protein>
    <recommendedName>
        <fullName evidence="2">starch synthase</fullName>
        <ecNumber evidence="2">2.4.1.21</ecNumber>
    </recommendedName>
</protein>
<reference evidence="3 4" key="1">
    <citation type="submission" date="2020-02" db="EMBL/GenBank/DDBJ databases">
        <title>Draft genome sequence of Haematococcus lacustris strain NIES-144.</title>
        <authorList>
            <person name="Morimoto D."/>
            <person name="Nakagawa S."/>
            <person name="Yoshida T."/>
            <person name="Sawayama S."/>
        </authorList>
    </citation>
    <scope>NUCLEOTIDE SEQUENCE [LARGE SCALE GENOMIC DNA]</scope>
    <source>
        <strain evidence="3 4">NIES-144</strain>
    </source>
</reference>
<comment type="catalytic activity">
    <reaction evidence="1">
        <text>[(1-&gt;4)-alpha-D-glucosyl](n) + ADP-alpha-D-glucose = [(1-&gt;4)-alpha-D-glucosyl](n+1) + ADP + H(+)</text>
        <dbReference type="Rhea" id="RHEA:18189"/>
        <dbReference type="Rhea" id="RHEA-COMP:9584"/>
        <dbReference type="Rhea" id="RHEA-COMP:9587"/>
        <dbReference type="ChEBI" id="CHEBI:15378"/>
        <dbReference type="ChEBI" id="CHEBI:15444"/>
        <dbReference type="ChEBI" id="CHEBI:57498"/>
        <dbReference type="ChEBI" id="CHEBI:456216"/>
        <dbReference type="EC" id="2.4.1.21"/>
    </reaction>
</comment>
<dbReference type="GO" id="GO:0009011">
    <property type="term" value="F:alpha-1,4-glucan glucosyltransferase (ADP-glucose donor) activity"/>
    <property type="evidence" value="ECO:0007669"/>
    <property type="project" value="UniProtKB-EC"/>
</dbReference>
<dbReference type="SUPFAM" id="SSF53756">
    <property type="entry name" value="UDP-Glycosyltransferase/glycogen phosphorylase"/>
    <property type="match status" value="1"/>
</dbReference>
<comment type="caution">
    <text evidence="3">The sequence shown here is derived from an EMBL/GenBank/DDBJ whole genome shotgun (WGS) entry which is preliminary data.</text>
</comment>
<sequence length="152" mass="17228">MGGQDAAFQFKYDEPLSHLIYAAADIVVVPSMFEPCGLTQLIAMRYGAVPVVRHTGGLRDTVFDVDYDKARAAWEMHGSSDFQRDNLDATNGFAFEGTDTTALDYALNRAIDAWYNDRAWFVGLQRRVMEQDWSWNKPALDYIELYANASKQ</sequence>
<dbReference type="AlphaFoldDB" id="A0A6A0AEX6"/>
<dbReference type="PANTHER" id="PTHR46083:SF5">
    <property type="entry name" value="STARCH SYNTHASE 3, CHLOROPLASTIC_AMYLOPLASTIC"/>
    <property type="match status" value="1"/>
</dbReference>
<keyword evidence="4" id="KW-1185">Reference proteome</keyword>
<accession>A0A6A0AEX6</accession>
<organism evidence="3 4">
    <name type="scientific">Haematococcus lacustris</name>
    <name type="common">Green alga</name>
    <name type="synonym">Haematococcus pluvialis</name>
    <dbReference type="NCBI Taxonomy" id="44745"/>
    <lineage>
        <taxon>Eukaryota</taxon>
        <taxon>Viridiplantae</taxon>
        <taxon>Chlorophyta</taxon>
        <taxon>core chlorophytes</taxon>
        <taxon>Chlorophyceae</taxon>
        <taxon>CS clade</taxon>
        <taxon>Chlamydomonadales</taxon>
        <taxon>Haematococcaceae</taxon>
        <taxon>Haematococcus</taxon>
    </lineage>
</organism>
<proteinExistence type="predicted"/>
<dbReference type="EC" id="2.4.1.21" evidence="2"/>
<dbReference type="Gene3D" id="3.40.50.2000">
    <property type="entry name" value="Glycogen Phosphorylase B"/>
    <property type="match status" value="2"/>
</dbReference>
<name>A0A6A0AEX6_HAELA</name>
<dbReference type="PANTHER" id="PTHR46083">
    <property type="match status" value="1"/>
</dbReference>
<dbReference type="EMBL" id="BLLF01005024">
    <property type="protein sequence ID" value="GFH30614.1"/>
    <property type="molecule type" value="Genomic_DNA"/>
</dbReference>
<evidence type="ECO:0000313" key="4">
    <source>
        <dbReference type="Proteomes" id="UP000485058"/>
    </source>
</evidence>
<dbReference type="Proteomes" id="UP000485058">
    <property type="component" value="Unassembled WGS sequence"/>
</dbReference>
<gene>
    <name evidence="3" type="ORF">HaLaN_29499</name>
</gene>